<reference evidence="2" key="2">
    <citation type="submission" date="2020-06" db="EMBL/GenBank/DDBJ databases">
        <title>Helianthus annuus Genome sequencing and assembly Release 2.</title>
        <authorList>
            <person name="Gouzy J."/>
            <person name="Langlade N."/>
            <person name="Munos S."/>
        </authorList>
    </citation>
    <scope>NUCLEOTIDE SEQUENCE</scope>
    <source>
        <tissue evidence="2">Leaves</tissue>
    </source>
</reference>
<reference evidence="2" key="1">
    <citation type="journal article" date="2017" name="Nature">
        <title>The sunflower genome provides insights into oil metabolism, flowering and Asterid evolution.</title>
        <authorList>
            <person name="Badouin H."/>
            <person name="Gouzy J."/>
            <person name="Grassa C.J."/>
            <person name="Murat F."/>
            <person name="Staton S.E."/>
            <person name="Cottret L."/>
            <person name="Lelandais-Briere C."/>
            <person name="Owens G.L."/>
            <person name="Carrere S."/>
            <person name="Mayjonade B."/>
            <person name="Legrand L."/>
            <person name="Gill N."/>
            <person name="Kane N.C."/>
            <person name="Bowers J.E."/>
            <person name="Hubner S."/>
            <person name="Bellec A."/>
            <person name="Berard A."/>
            <person name="Berges H."/>
            <person name="Blanchet N."/>
            <person name="Boniface M.C."/>
            <person name="Brunel D."/>
            <person name="Catrice O."/>
            <person name="Chaidir N."/>
            <person name="Claudel C."/>
            <person name="Donnadieu C."/>
            <person name="Faraut T."/>
            <person name="Fievet G."/>
            <person name="Helmstetter N."/>
            <person name="King M."/>
            <person name="Knapp S.J."/>
            <person name="Lai Z."/>
            <person name="Le Paslier M.C."/>
            <person name="Lippi Y."/>
            <person name="Lorenzon L."/>
            <person name="Mandel J.R."/>
            <person name="Marage G."/>
            <person name="Marchand G."/>
            <person name="Marquand E."/>
            <person name="Bret-Mestries E."/>
            <person name="Morien E."/>
            <person name="Nambeesan S."/>
            <person name="Nguyen T."/>
            <person name="Pegot-Espagnet P."/>
            <person name="Pouilly N."/>
            <person name="Raftis F."/>
            <person name="Sallet E."/>
            <person name="Schiex T."/>
            <person name="Thomas J."/>
            <person name="Vandecasteele C."/>
            <person name="Vares D."/>
            <person name="Vear F."/>
            <person name="Vautrin S."/>
            <person name="Crespi M."/>
            <person name="Mangin B."/>
            <person name="Burke J.M."/>
            <person name="Salse J."/>
            <person name="Munos S."/>
            <person name="Vincourt P."/>
            <person name="Rieseberg L.H."/>
            <person name="Langlade N.B."/>
        </authorList>
    </citation>
    <scope>NUCLEOTIDE SEQUENCE</scope>
    <source>
        <tissue evidence="2">Leaves</tissue>
    </source>
</reference>
<evidence type="ECO:0000313" key="3">
    <source>
        <dbReference type="Proteomes" id="UP000215914"/>
    </source>
</evidence>
<comment type="caution">
    <text evidence="2">The sequence shown here is derived from an EMBL/GenBank/DDBJ whole genome shotgun (WGS) entry which is preliminary data.</text>
</comment>
<name>A0A9K3DM70_HELAN</name>
<proteinExistence type="predicted"/>
<organism evidence="2 3">
    <name type="scientific">Helianthus annuus</name>
    <name type="common">Common sunflower</name>
    <dbReference type="NCBI Taxonomy" id="4232"/>
    <lineage>
        <taxon>Eukaryota</taxon>
        <taxon>Viridiplantae</taxon>
        <taxon>Streptophyta</taxon>
        <taxon>Embryophyta</taxon>
        <taxon>Tracheophyta</taxon>
        <taxon>Spermatophyta</taxon>
        <taxon>Magnoliopsida</taxon>
        <taxon>eudicotyledons</taxon>
        <taxon>Gunneridae</taxon>
        <taxon>Pentapetalae</taxon>
        <taxon>asterids</taxon>
        <taxon>campanulids</taxon>
        <taxon>Asterales</taxon>
        <taxon>Asteraceae</taxon>
        <taxon>Asteroideae</taxon>
        <taxon>Heliantheae alliance</taxon>
        <taxon>Heliantheae</taxon>
        <taxon>Helianthus</taxon>
    </lineage>
</organism>
<evidence type="ECO:0000256" key="1">
    <source>
        <dbReference type="SAM" id="Phobius"/>
    </source>
</evidence>
<keyword evidence="1" id="KW-1133">Transmembrane helix</keyword>
<dbReference type="EMBL" id="MNCJ02000332">
    <property type="protein sequence ID" value="KAF5757233.1"/>
    <property type="molecule type" value="Genomic_DNA"/>
</dbReference>
<protein>
    <submittedName>
        <fullName evidence="2">Uncharacterized protein</fullName>
    </submittedName>
</protein>
<keyword evidence="1" id="KW-0812">Transmembrane</keyword>
<dbReference type="Proteomes" id="UP000215914">
    <property type="component" value="Unassembled WGS sequence"/>
</dbReference>
<evidence type="ECO:0000313" key="2">
    <source>
        <dbReference type="EMBL" id="KAF5757233.1"/>
    </source>
</evidence>
<feature type="transmembrane region" description="Helical" evidence="1">
    <location>
        <begin position="28"/>
        <end position="45"/>
    </location>
</feature>
<dbReference type="AlphaFoldDB" id="A0A9K3DM70"/>
<keyword evidence="3" id="KW-1185">Reference proteome</keyword>
<keyword evidence="1" id="KW-0472">Membrane</keyword>
<gene>
    <name evidence="2" type="ORF">HanXRQr2_Chr17g0824141</name>
</gene>
<sequence length="48" mass="5422">MAVAPTFHLYTPAEIEAVISRMAFEHRIFGVLLFICFMVSCNGVQDFV</sequence>
<accession>A0A9K3DM70</accession>
<dbReference type="Gramene" id="mRNA:HanXRQr2_Chr17g0824141">
    <property type="protein sequence ID" value="mRNA:HanXRQr2_Chr17g0824141"/>
    <property type="gene ID" value="HanXRQr2_Chr17g0824141"/>
</dbReference>